<evidence type="ECO:0000256" key="2">
    <source>
        <dbReference type="SAM" id="Phobius"/>
    </source>
</evidence>
<reference evidence="4" key="1">
    <citation type="submission" date="2017-05" db="EMBL/GenBank/DDBJ databases">
        <authorList>
            <person name="Sharma S."/>
            <person name="Sidhu C."/>
            <person name="Pinnaka A.K."/>
        </authorList>
    </citation>
    <scope>NUCLEOTIDE SEQUENCE [LARGE SCALE GENOMIC DNA]</scope>
    <source>
        <strain evidence="4">AK93</strain>
    </source>
</reference>
<feature type="region of interest" description="Disordered" evidence="1">
    <location>
        <begin position="1"/>
        <end position="50"/>
    </location>
</feature>
<feature type="compositionally biased region" description="Basic and acidic residues" evidence="1">
    <location>
        <begin position="23"/>
        <end position="37"/>
    </location>
</feature>
<feature type="transmembrane region" description="Helical" evidence="2">
    <location>
        <begin position="57"/>
        <end position="75"/>
    </location>
</feature>
<protein>
    <submittedName>
        <fullName evidence="3">Uncharacterized protein</fullName>
    </submittedName>
</protein>
<name>A0A3E0WL28_9GAMM</name>
<evidence type="ECO:0000313" key="4">
    <source>
        <dbReference type="Proteomes" id="UP000256763"/>
    </source>
</evidence>
<keyword evidence="2" id="KW-0472">Membrane</keyword>
<keyword evidence="4" id="KW-1185">Reference proteome</keyword>
<dbReference type="EMBL" id="NFZW01000023">
    <property type="protein sequence ID" value="RFA33109.1"/>
    <property type="molecule type" value="Genomic_DNA"/>
</dbReference>
<keyword evidence="2" id="KW-1133">Transmembrane helix</keyword>
<dbReference type="AlphaFoldDB" id="A0A3E0WL28"/>
<evidence type="ECO:0000256" key="1">
    <source>
        <dbReference type="SAM" id="MobiDB-lite"/>
    </source>
</evidence>
<gene>
    <name evidence="3" type="ORF">CAL65_18265</name>
</gene>
<organism evidence="3 4">
    <name type="scientific">Alkalilimnicola ehrlichii</name>
    <dbReference type="NCBI Taxonomy" id="351052"/>
    <lineage>
        <taxon>Bacteria</taxon>
        <taxon>Pseudomonadati</taxon>
        <taxon>Pseudomonadota</taxon>
        <taxon>Gammaproteobacteria</taxon>
        <taxon>Chromatiales</taxon>
        <taxon>Ectothiorhodospiraceae</taxon>
        <taxon>Alkalilimnicola</taxon>
    </lineage>
</organism>
<feature type="compositionally biased region" description="Basic and acidic residues" evidence="1">
    <location>
        <begin position="1"/>
        <end position="15"/>
    </location>
</feature>
<dbReference type="RefSeq" id="WP_116303571.1">
    <property type="nucleotide sequence ID" value="NZ_NFZV01000024.1"/>
</dbReference>
<proteinExistence type="predicted"/>
<comment type="caution">
    <text evidence="3">The sequence shown here is derived from an EMBL/GenBank/DDBJ whole genome shotgun (WGS) entry which is preliminary data.</text>
</comment>
<keyword evidence="2" id="KW-0812">Transmembrane</keyword>
<dbReference type="Proteomes" id="UP000256763">
    <property type="component" value="Unassembled WGS sequence"/>
</dbReference>
<accession>A0A3E0WL28</accession>
<sequence>MAERNSRDHPSDTHRSNAPGTDGARRNGSDSTHHTARDATQQDPSKLVRDEGNRPTYLILAALLLAVAILALLFLI</sequence>
<evidence type="ECO:0000313" key="3">
    <source>
        <dbReference type="EMBL" id="RFA33109.1"/>
    </source>
</evidence>